<accession>A0ABT9XMF5</accession>
<sequence length="148" mass="16756">MSESNAEMNRARPNRPAATQTIYDIAGGEATIHALVDHFYTRVAEDPLLKPLFPDDFTEIRQKQKAFLTQFFGGPALYAKQYGAPMMRYRHLRFPITRAHAQAWLHCMSGAMDDIGLQGELRRVMFERLAMTAAHMVNTPEDGEKGDV</sequence>
<dbReference type="PANTHER" id="PTHR47366:SF1">
    <property type="entry name" value="TWO-ON-TWO HEMOGLOBIN-3"/>
    <property type="match status" value="1"/>
</dbReference>
<dbReference type="SUPFAM" id="SSF46458">
    <property type="entry name" value="Globin-like"/>
    <property type="match status" value="1"/>
</dbReference>
<reference evidence="6 7" key="1">
    <citation type="submission" date="2023-07" db="EMBL/GenBank/DDBJ databases">
        <title>Genomic Encyclopedia of Type Strains, Phase IV (KMG-IV): sequencing the most valuable type-strain genomes for metagenomic binning, comparative biology and taxonomic classification.</title>
        <authorList>
            <person name="Goeker M."/>
        </authorList>
    </citation>
    <scope>NUCLEOTIDE SEQUENCE [LARGE SCALE GENOMIC DNA]</scope>
    <source>
        <strain evidence="6 7">DSM 4006</strain>
    </source>
</reference>
<evidence type="ECO:0000256" key="2">
    <source>
        <dbReference type="ARBA" id="ARBA00022617"/>
    </source>
</evidence>
<proteinExistence type="inferred from homology"/>
<name>A0ABT9XMF5_9BACL</name>
<comment type="caution">
    <text evidence="6">The sequence shown here is derived from an EMBL/GenBank/DDBJ whole genome shotgun (WGS) entry which is preliminary data.</text>
</comment>
<comment type="similarity">
    <text evidence="5">Belongs to the truncated hemoglobin family. Group II subfamily.</text>
</comment>
<dbReference type="Pfam" id="PF01152">
    <property type="entry name" value="Bac_globin"/>
    <property type="match status" value="1"/>
</dbReference>
<keyword evidence="1" id="KW-0813">Transport</keyword>
<evidence type="ECO:0000256" key="1">
    <source>
        <dbReference type="ARBA" id="ARBA00022448"/>
    </source>
</evidence>
<keyword evidence="2" id="KW-0349">Heme</keyword>
<dbReference type="Gene3D" id="1.10.490.10">
    <property type="entry name" value="Globins"/>
    <property type="match status" value="1"/>
</dbReference>
<dbReference type="Proteomes" id="UP001232973">
    <property type="component" value="Unassembled WGS sequence"/>
</dbReference>
<evidence type="ECO:0000313" key="7">
    <source>
        <dbReference type="Proteomes" id="UP001232973"/>
    </source>
</evidence>
<dbReference type="InterPro" id="IPR044203">
    <property type="entry name" value="GlbO/GLB3-like"/>
</dbReference>
<evidence type="ECO:0000256" key="4">
    <source>
        <dbReference type="ARBA" id="ARBA00023004"/>
    </source>
</evidence>
<evidence type="ECO:0000256" key="5">
    <source>
        <dbReference type="ARBA" id="ARBA00034496"/>
    </source>
</evidence>
<dbReference type="InterPro" id="IPR009050">
    <property type="entry name" value="Globin-like_sf"/>
</dbReference>
<dbReference type="PANTHER" id="PTHR47366">
    <property type="entry name" value="TWO-ON-TWO HEMOGLOBIN-3"/>
    <property type="match status" value="1"/>
</dbReference>
<dbReference type="InterPro" id="IPR001486">
    <property type="entry name" value="Hemoglobin_trunc"/>
</dbReference>
<gene>
    <name evidence="6" type="ORF">J2S03_003371</name>
</gene>
<keyword evidence="3" id="KW-0479">Metal-binding</keyword>
<keyword evidence="7" id="KW-1185">Reference proteome</keyword>
<evidence type="ECO:0000313" key="6">
    <source>
        <dbReference type="EMBL" id="MDQ0191500.1"/>
    </source>
</evidence>
<dbReference type="InterPro" id="IPR012292">
    <property type="entry name" value="Globin/Proto"/>
</dbReference>
<organism evidence="6 7">
    <name type="scientific">Alicyclobacillus cycloheptanicus</name>
    <dbReference type="NCBI Taxonomy" id="1457"/>
    <lineage>
        <taxon>Bacteria</taxon>
        <taxon>Bacillati</taxon>
        <taxon>Bacillota</taxon>
        <taxon>Bacilli</taxon>
        <taxon>Bacillales</taxon>
        <taxon>Alicyclobacillaceae</taxon>
        <taxon>Alicyclobacillus</taxon>
    </lineage>
</organism>
<protein>
    <submittedName>
        <fullName evidence="6">Hemoglobin</fullName>
    </submittedName>
</protein>
<evidence type="ECO:0000256" key="3">
    <source>
        <dbReference type="ARBA" id="ARBA00022723"/>
    </source>
</evidence>
<keyword evidence="4" id="KW-0408">Iron</keyword>
<dbReference type="EMBL" id="JAUSTP010000047">
    <property type="protein sequence ID" value="MDQ0191500.1"/>
    <property type="molecule type" value="Genomic_DNA"/>
</dbReference>
<dbReference type="RefSeq" id="WP_274456679.1">
    <property type="nucleotide sequence ID" value="NZ_CP067097.1"/>
</dbReference>